<feature type="transmembrane region" description="Helical" evidence="6">
    <location>
        <begin position="338"/>
        <end position="361"/>
    </location>
</feature>
<keyword evidence="7" id="KW-0732">Signal</keyword>
<feature type="transmembrane region" description="Helical" evidence="6">
    <location>
        <begin position="277"/>
        <end position="293"/>
    </location>
</feature>
<evidence type="ECO:0000256" key="7">
    <source>
        <dbReference type="SAM" id="SignalP"/>
    </source>
</evidence>
<feature type="signal peptide" evidence="7">
    <location>
        <begin position="1"/>
        <end position="18"/>
    </location>
</feature>
<feature type="transmembrane region" description="Helical" evidence="6">
    <location>
        <begin position="300"/>
        <end position="318"/>
    </location>
</feature>
<organism evidence="9 10">
    <name type="scientific">Bacteriovorax antarcticus</name>
    <dbReference type="NCBI Taxonomy" id="3088717"/>
    <lineage>
        <taxon>Bacteria</taxon>
        <taxon>Pseudomonadati</taxon>
        <taxon>Bdellovibrionota</taxon>
        <taxon>Bacteriovoracia</taxon>
        <taxon>Bacteriovoracales</taxon>
        <taxon>Bacteriovoracaceae</taxon>
        <taxon>Bacteriovorax</taxon>
    </lineage>
</organism>
<gene>
    <name evidence="9" type="primary">ccsA</name>
    <name evidence="9" type="ORF">SHI21_09830</name>
</gene>
<proteinExistence type="predicted"/>
<keyword evidence="10" id="KW-1185">Reference proteome</keyword>
<feature type="transmembrane region" description="Helical" evidence="6">
    <location>
        <begin position="382"/>
        <end position="402"/>
    </location>
</feature>
<evidence type="ECO:0000256" key="4">
    <source>
        <dbReference type="ARBA" id="ARBA00022989"/>
    </source>
</evidence>
<sequence length="514" mass="57344">MKTLLFLALLTVSNASQSAETYFCKPELETLPTQQGGRVKPLYVHASEAMKALTGKAKVGDLSAVEAYCLLSLNGMGLPSDIKLMAKIEHVDAIKHLNLPEGEHLVAYDTLVAMEDDVRNEARRTDVSDSYKKSMEKLFNNIFLYKEIKSGNNWYLADVQGTVLNWLPLTAYLTEDKVVAQKELTPMDPFLPVMLRTKVMYDQAFGTRYMVEYYYAKAGLASVAMLLSILALACLVLFKNFKIALGFASLSILTQITLITLRVIVSGRAPITNMYETVLFSGAGALLLGLILGHFKNEKLFVYMGLAYNVCTLMMINFANGMLTATISPLVPVLRDNFWLSTHVTTIILSYGALALSWILANTVLIKRRLGKMDRKEEAYHADVIYTTLKWGTTMLAAGIILGGVWADYSWGRFWGWDPKETWSLIVLCFYTAILHGRYTSWIKNDRFMTVTAAAFLSVMMAWFGVNYILASGLHSYGFSEGGAVFLGSFFLVQIIILIITKNYSKGNKEAEPV</sequence>
<dbReference type="InterPro" id="IPR002541">
    <property type="entry name" value="Cyt_c_assembly"/>
</dbReference>
<dbReference type="RefSeq" id="WP_323576208.1">
    <property type="nucleotide sequence ID" value="NZ_JAYGJQ010000001.1"/>
</dbReference>
<dbReference type="PANTHER" id="PTHR30071:SF1">
    <property type="entry name" value="CYTOCHROME B_B6 PROTEIN-RELATED"/>
    <property type="match status" value="1"/>
</dbReference>
<evidence type="ECO:0000259" key="8">
    <source>
        <dbReference type="Pfam" id="PF01578"/>
    </source>
</evidence>
<feature type="transmembrane region" description="Helical" evidence="6">
    <location>
        <begin position="482"/>
        <end position="500"/>
    </location>
</feature>
<reference evidence="9 10" key="1">
    <citation type="submission" date="2023-11" db="EMBL/GenBank/DDBJ databases">
        <title>A Novel Polar Bacteriovorax (B. antarcticus) Isolated from the Biocrust in Antarctica.</title>
        <authorList>
            <person name="Mun W."/>
            <person name="Choi S.Y."/>
            <person name="Mitchell R.J."/>
        </authorList>
    </citation>
    <scope>NUCLEOTIDE SEQUENCE [LARGE SCALE GENOMIC DNA]</scope>
    <source>
        <strain evidence="9 10">PP10</strain>
    </source>
</reference>
<feature type="transmembrane region" description="Helical" evidence="6">
    <location>
        <begin position="451"/>
        <end position="470"/>
    </location>
</feature>
<evidence type="ECO:0000256" key="1">
    <source>
        <dbReference type="ARBA" id="ARBA00004141"/>
    </source>
</evidence>
<keyword evidence="3" id="KW-0201">Cytochrome c-type biogenesis</keyword>
<evidence type="ECO:0000256" key="6">
    <source>
        <dbReference type="SAM" id="Phobius"/>
    </source>
</evidence>
<evidence type="ECO:0000256" key="2">
    <source>
        <dbReference type="ARBA" id="ARBA00022692"/>
    </source>
</evidence>
<feature type="transmembrane region" description="Helical" evidence="6">
    <location>
        <begin position="213"/>
        <end position="238"/>
    </location>
</feature>
<keyword evidence="4 6" id="KW-1133">Transmembrane helix</keyword>
<keyword evidence="2 6" id="KW-0812">Transmembrane</keyword>
<evidence type="ECO:0000256" key="3">
    <source>
        <dbReference type="ARBA" id="ARBA00022748"/>
    </source>
</evidence>
<protein>
    <submittedName>
        <fullName evidence="9">Cytochrome c biogenesis protein CcsA</fullName>
    </submittedName>
</protein>
<feature type="transmembrane region" description="Helical" evidence="6">
    <location>
        <begin position="422"/>
        <end position="439"/>
    </location>
</feature>
<feature type="transmembrane region" description="Helical" evidence="6">
    <location>
        <begin position="245"/>
        <end position="265"/>
    </location>
</feature>
<evidence type="ECO:0000256" key="5">
    <source>
        <dbReference type="ARBA" id="ARBA00023136"/>
    </source>
</evidence>
<keyword evidence="5 6" id="KW-0472">Membrane</keyword>
<evidence type="ECO:0000313" key="10">
    <source>
        <dbReference type="Proteomes" id="UP001302274"/>
    </source>
</evidence>
<feature type="chain" id="PRO_5045136642" evidence="7">
    <location>
        <begin position="19"/>
        <end position="514"/>
    </location>
</feature>
<dbReference type="InterPro" id="IPR045062">
    <property type="entry name" value="Cyt_c_biogenesis_CcsA/CcmC"/>
</dbReference>
<comment type="caution">
    <text evidence="9">The sequence shown here is derived from an EMBL/GenBank/DDBJ whole genome shotgun (WGS) entry which is preliminary data.</text>
</comment>
<feature type="domain" description="Cytochrome c assembly protein" evidence="8">
    <location>
        <begin position="272"/>
        <end position="469"/>
    </location>
</feature>
<evidence type="ECO:0000313" key="9">
    <source>
        <dbReference type="EMBL" id="MEA9356504.1"/>
    </source>
</evidence>
<dbReference type="Proteomes" id="UP001302274">
    <property type="component" value="Unassembled WGS sequence"/>
</dbReference>
<name>A0ABU5VVX3_9BACT</name>
<comment type="subcellular location">
    <subcellularLocation>
        <location evidence="1">Membrane</location>
        <topology evidence="1">Multi-pass membrane protein</topology>
    </subcellularLocation>
</comment>
<dbReference type="EMBL" id="JAYGJQ010000001">
    <property type="protein sequence ID" value="MEA9356504.1"/>
    <property type="molecule type" value="Genomic_DNA"/>
</dbReference>
<accession>A0ABU5VVX3</accession>
<dbReference type="PANTHER" id="PTHR30071">
    <property type="entry name" value="HEME EXPORTER PROTEIN C"/>
    <property type="match status" value="1"/>
</dbReference>
<dbReference type="Pfam" id="PF01578">
    <property type="entry name" value="Cytochrom_C_asm"/>
    <property type="match status" value="1"/>
</dbReference>